<evidence type="ECO:0000313" key="2">
    <source>
        <dbReference type="Proteomes" id="UP001418222"/>
    </source>
</evidence>
<sequence>MFAPPTPLMRSQSPLTKKECQMVILKTLRSAEFFRHGRPQLHLKLSRKERRKKNKAINSVLENLAESSKTISRCIQEAPKKSFSEFSIRRAIDKLVMYSEVQSDEDFYNFAITYFMDKNHRKTFLCLQDNINIK</sequence>
<protein>
    <submittedName>
        <fullName evidence="1">Uncharacterized protein</fullName>
    </submittedName>
</protein>
<organism evidence="1 2">
    <name type="scientific">Platanthera zijinensis</name>
    <dbReference type="NCBI Taxonomy" id="2320716"/>
    <lineage>
        <taxon>Eukaryota</taxon>
        <taxon>Viridiplantae</taxon>
        <taxon>Streptophyta</taxon>
        <taxon>Embryophyta</taxon>
        <taxon>Tracheophyta</taxon>
        <taxon>Spermatophyta</taxon>
        <taxon>Magnoliopsida</taxon>
        <taxon>Liliopsida</taxon>
        <taxon>Asparagales</taxon>
        <taxon>Orchidaceae</taxon>
        <taxon>Orchidoideae</taxon>
        <taxon>Orchideae</taxon>
        <taxon>Orchidinae</taxon>
        <taxon>Platanthera</taxon>
    </lineage>
</organism>
<dbReference type="Proteomes" id="UP001418222">
    <property type="component" value="Unassembled WGS sequence"/>
</dbReference>
<dbReference type="AlphaFoldDB" id="A0AAP0FXK9"/>
<evidence type="ECO:0000313" key="1">
    <source>
        <dbReference type="EMBL" id="KAK8921714.1"/>
    </source>
</evidence>
<keyword evidence="2" id="KW-1185">Reference proteome</keyword>
<accession>A0AAP0FXK9</accession>
<reference evidence="1 2" key="1">
    <citation type="journal article" date="2022" name="Nat. Plants">
        <title>Genomes of leafy and leafless Platanthera orchids illuminate the evolution of mycoheterotrophy.</title>
        <authorList>
            <person name="Li M.H."/>
            <person name="Liu K.W."/>
            <person name="Li Z."/>
            <person name="Lu H.C."/>
            <person name="Ye Q.L."/>
            <person name="Zhang D."/>
            <person name="Wang J.Y."/>
            <person name="Li Y.F."/>
            <person name="Zhong Z.M."/>
            <person name="Liu X."/>
            <person name="Yu X."/>
            <person name="Liu D.K."/>
            <person name="Tu X.D."/>
            <person name="Liu B."/>
            <person name="Hao Y."/>
            <person name="Liao X.Y."/>
            <person name="Jiang Y.T."/>
            <person name="Sun W.H."/>
            <person name="Chen J."/>
            <person name="Chen Y.Q."/>
            <person name="Ai Y."/>
            <person name="Zhai J.W."/>
            <person name="Wu S.S."/>
            <person name="Zhou Z."/>
            <person name="Hsiao Y.Y."/>
            <person name="Wu W.L."/>
            <person name="Chen Y.Y."/>
            <person name="Lin Y.F."/>
            <person name="Hsu J.L."/>
            <person name="Li C.Y."/>
            <person name="Wang Z.W."/>
            <person name="Zhao X."/>
            <person name="Zhong W.Y."/>
            <person name="Ma X.K."/>
            <person name="Ma L."/>
            <person name="Huang J."/>
            <person name="Chen G.Z."/>
            <person name="Huang M.Z."/>
            <person name="Huang L."/>
            <person name="Peng D.H."/>
            <person name="Luo Y.B."/>
            <person name="Zou S.Q."/>
            <person name="Chen S.P."/>
            <person name="Lan S."/>
            <person name="Tsai W.C."/>
            <person name="Van de Peer Y."/>
            <person name="Liu Z.J."/>
        </authorList>
    </citation>
    <scope>NUCLEOTIDE SEQUENCE [LARGE SCALE GENOMIC DNA]</scope>
    <source>
        <strain evidence="1">Lor287</strain>
    </source>
</reference>
<name>A0AAP0FXK9_9ASPA</name>
<gene>
    <name evidence="1" type="ORF">KSP39_PZI020600</name>
</gene>
<dbReference type="EMBL" id="JBBWWQ010000018">
    <property type="protein sequence ID" value="KAK8921714.1"/>
    <property type="molecule type" value="Genomic_DNA"/>
</dbReference>
<proteinExistence type="predicted"/>
<comment type="caution">
    <text evidence="1">The sequence shown here is derived from an EMBL/GenBank/DDBJ whole genome shotgun (WGS) entry which is preliminary data.</text>
</comment>